<keyword evidence="2" id="KW-1185">Reference proteome</keyword>
<protein>
    <submittedName>
        <fullName evidence="1">Uncharacterized protein</fullName>
    </submittedName>
</protein>
<sequence>MIFESVKYYLASCLAASRQLELATVLDRNGASQVEYIEDNSLTHVITNSPHFDGAHKVRQGVAIVADKWVDRCMQQGKLQPTSIYSPDPAMLFSGVVATSTGISATDVEVLAAGITALGGQWRTALTRDITHVFAVPGVGVASDDDACVPEPNTSKYHMAKHAQVQELSMKILLPHWFDDAVRLGSGSLPTEEYEWPEPKILKPPHTKDTGLQITKDTKKMERTPASKRALIRSQLWTPDASTPMPKPSKNIWGSRRVLLSYTIGLSPERQLTLESSIERAGGVVVRKPESQMDLDEDEEETTLVDEADVLITRFRAGKAYFKALTSHKIIGSLSWLFHVHSSAILSPPTDQLLHYPLPRRGIDGFSAHEISITNYTGEAREYIKKLIETMGAKFTPSMTSRNTVLIAAFISGTKTAKAQSWSIPIVNHTWLEDCFVRWRHLTVGLEKYIVFPPNVDFAKMLCERSLGKLREIEGGVLTIAAAEGEQAVSMVHNLGVTGVGRGMEVDISAGVDEKIDGGARTLVEGRAADDTSPKIARNKEGTTSLVPNTSPLSKKGDGTAARRNPRKAGHAPAGPPPATATSAHDVMEISNELAPEGAMSEPEPDPESPSRRLSRKRKRRSDVRDSPERPSSPIESASPPRLRQKLVSSPKEPAVANGNDSAEDEDSDSLPEVTTALGINKAPKDADNDDDAVMADEEREDSPIPMPRKKLTRRSGEGIDLSRLGMPISPEKPQKSPNKASPAAASASPRVTMASKMRGSPAKAAAAAPRPGPEEGDSRDDEVQATTTTKLRAKLAKPPASSATRIRKGKVKKRIAEEEEEEGEEAAAVEEEEVQVVAARSSKGRTSMVNATTSHHASKPARDEDNSTTEAPEALSKPSRTTKAKAKRVASPIEIDPPESDADEGETVTVLKSPPVKATKKGKQAQTTNLPVPDAGGSRRLGEGKPPAPDETHFDVDDRDDGGKPTKVLKRPTPKQRDAVVEDDLERPDADTSVISGRSRRTAAAKASQVLHDTIMPDVNMYQKHMSRSRKSGSLPNNFLQEDTRSRASTPSERLPKAKRKGDLDAEPPTNTNKPKRGVSNTSPSKLSAKRSRNIRLMTTQVTLSDTVVKRLVKLGVKMVEKASECTHLLAPHLVRTEKFLCAIAVNAFILKSEWATASAAANELLPEENYFLEDDANERKYNVKLTDVLLRAKSNQGQLFAKKTFHVTPKVSIDLKLLKNVIAANGGQMTTQAPTSRTFNNENKYLISCPEDASIWRPFAQHRPVYTTELVLSGALKQEVDWDSDASKVPGSF</sequence>
<comment type="caution">
    <text evidence="1">The sequence shown here is derived from an EMBL/GenBank/DDBJ whole genome shotgun (WGS) entry which is preliminary data.</text>
</comment>
<dbReference type="EMBL" id="WQMT02000004">
    <property type="protein sequence ID" value="KAG9223761.1"/>
    <property type="molecule type" value="Genomic_DNA"/>
</dbReference>
<dbReference type="Proteomes" id="UP000824881">
    <property type="component" value="Unassembled WGS sequence"/>
</dbReference>
<evidence type="ECO:0000313" key="1">
    <source>
        <dbReference type="EMBL" id="KAG9223761.1"/>
    </source>
</evidence>
<proteinExistence type="predicted"/>
<evidence type="ECO:0000313" key="2">
    <source>
        <dbReference type="Proteomes" id="UP000824881"/>
    </source>
</evidence>
<organism evidence="1 2">
    <name type="scientific">Pleurotus cornucopiae</name>
    <name type="common">Cornucopia mushroom</name>
    <dbReference type="NCBI Taxonomy" id="5321"/>
    <lineage>
        <taxon>Eukaryota</taxon>
        <taxon>Fungi</taxon>
        <taxon>Dikarya</taxon>
        <taxon>Basidiomycota</taxon>
        <taxon>Agaricomycotina</taxon>
        <taxon>Agaricomycetes</taxon>
        <taxon>Agaricomycetidae</taxon>
        <taxon>Agaricales</taxon>
        <taxon>Pleurotineae</taxon>
        <taxon>Pleurotaceae</taxon>
        <taxon>Pleurotus</taxon>
    </lineage>
</organism>
<reference evidence="1 2" key="1">
    <citation type="journal article" date="2021" name="Appl. Environ. Microbiol.">
        <title>Genetic linkage and physical mapping for an oyster mushroom Pleurotus cornucopiae and QTL analysis for the trait cap color.</title>
        <authorList>
            <person name="Zhang Y."/>
            <person name="Gao W."/>
            <person name="Sonnenberg A."/>
            <person name="Chen Q."/>
            <person name="Zhang J."/>
            <person name="Huang C."/>
        </authorList>
    </citation>
    <scope>NUCLEOTIDE SEQUENCE [LARGE SCALE GENOMIC DNA]</scope>
    <source>
        <strain evidence="1">CCMSSC00406</strain>
    </source>
</reference>
<name>A0ACB7J3H4_PLECO</name>
<accession>A0ACB7J3H4</accession>
<gene>
    <name evidence="1" type="ORF">CCMSSC00406_0004898</name>
</gene>